<comment type="caution">
    <text evidence="1">The sequence shown here is derived from an EMBL/GenBank/DDBJ whole genome shotgun (WGS) entry which is preliminary data.</text>
</comment>
<evidence type="ECO:0000313" key="2">
    <source>
        <dbReference type="Proteomes" id="UP000811609"/>
    </source>
</evidence>
<protein>
    <submittedName>
        <fullName evidence="1">Uncharacterized protein</fullName>
    </submittedName>
</protein>
<keyword evidence="2" id="KW-1185">Reference proteome</keyword>
<organism evidence="1 2">
    <name type="scientific">Carya illinoinensis</name>
    <name type="common">Pecan</name>
    <dbReference type="NCBI Taxonomy" id="32201"/>
    <lineage>
        <taxon>Eukaryota</taxon>
        <taxon>Viridiplantae</taxon>
        <taxon>Streptophyta</taxon>
        <taxon>Embryophyta</taxon>
        <taxon>Tracheophyta</taxon>
        <taxon>Spermatophyta</taxon>
        <taxon>Magnoliopsida</taxon>
        <taxon>eudicotyledons</taxon>
        <taxon>Gunneridae</taxon>
        <taxon>Pentapetalae</taxon>
        <taxon>rosids</taxon>
        <taxon>fabids</taxon>
        <taxon>Fagales</taxon>
        <taxon>Juglandaceae</taxon>
        <taxon>Carya</taxon>
    </lineage>
</organism>
<dbReference type="AlphaFoldDB" id="A0A8T1NA46"/>
<reference evidence="1" key="1">
    <citation type="submission" date="2020-12" db="EMBL/GenBank/DDBJ databases">
        <title>WGS assembly of Carya illinoinensis cv. Pawnee.</title>
        <authorList>
            <person name="Platts A."/>
            <person name="Shu S."/>
            <person name="Wright S."/>
            <person name="Barry K."/>
            <person name="Edger P."/>
            <person name="Pires J.C."/>
            <person name="Schmutz J."/>
        </authorList>
    </citation>
    <scope>NUCLEOTIDE SEQUENCE</scope>
    <source>
        <tissue evidence="1">Leaf</tissue>
    </source>
</reference>
<name>A0A8T1NA46_CARIL</name>
<proteinExistence type="predicted"/>
<evidence type="ECO:0000313" key="1">
    <source>
        <dbReference type="EMBL" id="KAG6626721.1"/>
    </source>
</evidence>
<sequence>MHVIPILMISKYKLEKDLPWSKQFNIWAKEKVKWFETIQRIIEFLELHVLYSDYVSKQIDILHLTIHARFKFVCAPQRHQYVSKIIDFTSIRNSGPKKRGIERK</sequence>
<dbReference type="EMBL" id="CM031823">
    <property type="protein sequence ID" value="KAG6626721.1"/>
    <property type="molecule type" value="Genomic_DNA"/>
</dbReference>
<gene>
    <name evidence="1" type="ORF">CIPAW_15G071200</name>
</gene>
<accession>A0A8T1NA46</accession>
<dbReference type="Proteomes" id="UP000811609">
    <property type="component" value="Chromosome 15"/>
</dbReference>